<dbReference type="GO" id="GO:0020037">
    <property type="term" value="F:heme binding"/>
    <property type="evidence" value="ECO:0007669"/>
    <property type="project" value="InterPro"/>
</dbReference>
<dbReference type="InterPro" id="IPR009050">
    <property type="entry name" value="Globin-like_sf"/>
</dbReference>
<dbReference type="EMBL" id="JARK01001453">
    <property type="protein sequence ID" value="EYC00140.1"/>
    <property type="molecule type" value="Genomic_DNA"/>
</dbReference>
<evidence type="ECO:0000256" key="1">
    <source>
        <dbReference type="ARBA" id="ARBA00022448"/>
    </source>
</evidence>
<keyword evidence="2" id="KW-0349">Heme</keyword>
<organism evidence="6 7">
    <name type="scientific">Ancylostoma ceylanicum</name>
    <dbReference type="NCBI Taxonomy" id="53326"/>
    <lineage>
        <taxon>Eukaryota</taxon>
        <taxon>Metazoa</taxon>
        <taxon>Ecdysozoa</taxon>
        <taxon>Nematoda</taxon>
        <taxon>Chromadorea</taxon>
        <taxon>Rhabditida</taxon>
        <taxon>Rhabditina</taxon>
        <taxon>Rhabditomorpha</taxon>
        <taxon>Strongyloidea</taxon>
        <taxon>Ancylostomatidae</taxon>
        <taxon>Ancylostomatinae</taxon>
        <taxon>Ancylostoma</taxon>
    </lineage>
</organism>
<dbReference type="GO" id="GO:0046872">
    <property type="term" value="F:metal ion binding"/>
    <property type="evidence" value="ECO:0007669"/>
    <property type="project" value="UniProtKB-KW"/>
</dbReference>
<dbReference type="InterPro" id="IPR044399">
    <property type="entry name" value="Mb-like_M"/>
</dbReference>
<dbReference type="PANTHER" id="PTHR46458">
    <property type="entry name" value="BLR2807 PROTEIN"/>
    <property type="match status" value="1"/>
</dbReference>
<keyword evidence="4" id="KW-0479">Metal-binding</keyword>
<dbReference type="GO" id="GO:0019825">
    <property type="term" value="F:oxygen binding"/>
    <property type="evidence" value="ECO:0007669"/>
    <property type="project" value="InterPro"/>
</dbReference>
<name>A0A016TBZ7_9BILA</name>
<dbReference type="CDD" id="cd01040">
    <property type="entry name" value="Mb-like"/>
    <property type="match status" value="1"/>
</dbReference>
<keyword evidence="5" id="KW-0408">Iron</keyword>
<sequence length="357" mass="41072">MMRIKEAILRKKLIHEMNEEFKDDDFGIVSYNPSPLPILPSNQWRSEENHAGKPTTENALQSFVQYLSEKLTDYQKRALKVTWKRLSEAPKTSGRGTIHIMEKVLNKVCECEPHIRTIFYKSAFLSCIEDRKCHRRNGGSIATIRDHAHILVEFIDSILQAMFEGTVDKFALAPEHIGLAHVRLAPLGFDRQIWHVLGECLAEVMFNQECIRAYPHAPSAWSLLSVAMTEKMFEAGKLHFHTKPRVLQPAFCRPVLYPENISTRSSEETRISDDSEGEFYTARENIDDVEPAKFTKNSCNRRRSQSRIRAATISSNVHSNKSTQQSSRFNLKSKCFWRSKSETRLEVSTTRIRTSIV</sequence>
<keyword evidence="1" id="KW-0813">Transport</keyword>
<evidence type="ECO:0000256" key="2">
    <source>
        <dbReference type="ARBA" id="ARBA00022617"/>
    </source>
</evidence>
<dbReference type="GO" id="GO:0005344">
    <property type="term" value="F:oxygen carrier activity"/>
    <property type="evidence" value="ECO:0007669"/>
    <property type="project" value="UniProtKB-KW"/>
</dbReference>
<reference evidence="7" key="1">
    <citation type="journal article" date="2015" name="Nat. Genet.">
        <title>The genome and transcriptome of the zoonotic hookworm Ancylostoma ceylanicum identify infection-specific gene families.</title>
        <authorList>
            <person name="Schwarz E.M."/>
            <person name="Hu Y."/>
            <person name="Antoshechkin I."/>
            <person name="Miller M.M."/>
            <person name="Sternberg P.W."/>
            <person name="Aroian R.V."/>
        </authorList>
    </citation>
    <scope>NUCLEOTIDE SEQUENCE</scope>
    <source>
        <strain evidence="7">HY135</strain>
    </source>
</reference>
<dbReference type="OrthoDB" id="5857092at2759"/>
<proteinExistence type="predicted"/>
<dbReference type="Proteomes" id="UP000024635">
    <property type="component" value="Unassembled WGS sequence"/>
</dbReference>
<evidence type="ECO:0000313" key="7">
    <source>
        <dbReference type="Proteomes" id="UP000024635"/>
    </source>
</evidence>
<keyword evidence="7" id="KW-1185">Reference proteome</keyword>
<dbReference type="Gene3D" id="1.10.490.10">
    <property type="entry name" value="Globins"/>
    <property type="match status" value="1"/>
</dbReference>
<comment type="caution">
    <text evidence="6">The sequence shown here is derived from an EMBL/GenBank/DDBJ whole genome shotgun (WGS) entry which is preliminary data.</text>
</comment>
<dbReference type="InterPro" id="IPR050532">
    <property type="entry name" value="Globin-like_OT"/>
</dbReference>
<evidence type="ECO:0000256" key="5">
    <source>
        <dbReference type="ARBA" id="ARBA00023004"/>
    </source>
</evidence>
<evidence type="ECO:0000313" key="6">
    <source>
        <dbReference type="EMBL" id="EYC00140.1"/>
    </source>
</evidence>
<dbReference type="PANTHER" id="PTHR46458:SF1">
    <property type="entry name" value="GEO09476P1"/>
    <property type="match status" value="1"/>
</dbReference>
<dbReference type="InterPro" id="IPR012292">
    <property type="entry name" value="Globin/Proto"/>
</dbReference>
<keyword evidence="3" id="KW-0561">Oxygen transport</keyword>
<evidence type="ECO:0000256" key="4">
    <source>
        <dbReference type="ARBA" id="ARBA00022723"/>
    </source>
</evidence>
<gene>
    <name evidence="6" type="primary">Acey_s0117.g633</name>
    <name evidence="6" type="ORF">Y032_0117g633</name>
</gene>
<accession>A0A016TBZ7</accession>
<dbReference type="SUPFAM" id="SSF46458">
    <property type="entry name" value="Globin-like"/>
    <property type="match status" value="1"/>
</dbReference>
<evidence type="ECO:0008006" key="8">
    <source>
        <dbReference type="Google" id="ProtNLM"/>
    </source>
</evidence>
<evidence type="ECO:0000256" key="3">
    <source>
        <dbReference type="ARBA" id="ARBA00022621"/>
    </source>
</evidence>
<protein>
    <recommendedName>
        <fullName evidence="8">Globin family profile domain-containing protein</fullName>
    </recommendedName>
</protein>
<dbReference type="AlphaFoldDB" id="A0A016TBZ7"/>